<evidence type="ECO:0000313" key="3">
    <source>
        <dbReference type="EMBL" id="ORZ20978.1"/>
    </source>
</evidence>
<dbReference type="GeneID" id="33570524"/>
<dbReference type="AlphaFoldDB" id="A0A1Y2GS62"/>
<dbReference type="Proteomes" id="UP000193648">
    <property type="component" value="Unassembled WGS sequence"/>
</dbReference>
<dbReference type="GO" id="GO:0008157">
    <property type="term" value="F:protein phosphatase 1 binding"/>
    <property type="evidence" value="ECO:0007669"/>
    <property type="project" value="TreeGrafter"/>
</dbReference>
<organism evidence="3 4">
    <name type="scientific">Lobosporangium transversale</name>
    <dbReference type="NCBI Taxonomy" id="64571"/>
    <lineage>
        <taxon>Eukaryota</taxon>
        <taxon>Fungi</taxon>
        <taxon>Fungi incertae sedis</taxon>
        <taxon>Mucoromycota</taxon>
        <taxon>Mortierellomycotina</taxon>
        <taxon>Mortierellomycetes</taxon>
        <taxon>Mortierellales</taxon>
        <taxon>Mortierellaceae</taxon>
        <taxon>Lobosporangium</taxon>
    </lineage>
</organism>
<dbReference type="GO" id="GO:0000164">
    <property type="term" value="C:protein phosphatase type 1 complex"/>
    <property type="evidence" value="ECO:0007669"/>
    <property type="project" value="TreeGrafter"/>
</dbReference>
<evidence type="ECO:0000259" key="2">
    <source>
        <dbReference type="PROSITE" id="PS51159"/>
    </source>
</evidence>
<dbReference type="EMBL" id="MCFF01000012">
    <property type="protein sequence ID" value="ORZ20978.1"/>
    <property type="molecule type" value="Genomic_DNA"/>
</dbReference>
<evidence type="ECO:0000256" key="1">
    <source>
        <dbReference type="SAM" id="MobiDB-lite"/>
    </source>
</evidence>
<dbReference type="PROSITE" id="PS51159">
    <property type="entry name" value="CBM21"/>
    <property type="match status" value="1"/>
</dbReference>
<accession>A0A1Y2GS62</accession>
<protein>
    <submittedName>
        <fullName evidence="3">Putative phosphatase regulatory subunit-domain-containing protein</fullName>
    </submittedName>
</protein>
<dbReference type="InterPro" id="IPR050782">
    <property type="entry name" value="PP1_regulatory_subunit_3"/>
</dbReference>
<comment type="caution">
    <text evidence="3">The sequence shown here is derived from an EMBL/GenBank/DDBJ whole genome shotgun (WGS) entry which is preliminary data.</text>
</comment>
<gene>
    <name evidence="3" type="ORF">BCR41DRAFT_394889</name>
</gene>
<name>A0A1Y2GS62_9FUNG</name>
<dbReference type="OrthoDB" id="1881at2759"/>
<dbReference type="InterPro" id="IPR005036">
    <property type="entry name" value="CBM21_dom"/>
</dbReference>
<dbReference type="RefSeq" id="XP_021882887.1">
    <property type="nucleotide sequence ID" value="XM_022028681.1"/>
</dbReference>
<dbReference type="InterPro" id="IPR038175">
    <property type="entry name" value="CBM21_dom_sf"/>
</dbReference>
<sequence>MSLSSSPTQPIVLASPDRVVFRTLPHPLAATNKRVTLSLRRTTSVPSGQRLFTYASEDSLAVSEPGSAPLNAQSPNIPRLDSTSFQSSNAIRDSNTSPTTPVPSPATIITKNSDDHPAPKISTTPPTPTSPTHKQAVPLLKSGLPIKSALKSSVVADSNNNSLARPSPIRFHSTPNMSSPKFVHFNTQLEHVRLFLQGETPSCIADRETIIDAGQEEQSTSDIKLTLTNWSPVAKGAFKPGNIDAGATPLCVENVELSEDQSELVGTILIQNIAFHKHVSVRYTADFWQTQSEVNAEYKESIPGVAVDRFTFKIALAMEKSIVEKTFCFAVRYQVIGREFWDSNNGMNYQVECKRVVVTAPKPTSSDLSKQMNSILLASQISDYNKPVLKKKTNNRYDLSTSLSAAYSQPISIPSRYTSSKMDIPNVSQTAYRPSEYIAPIQSPPGYQHSLYASSPKFVNPYLAAASPPEHFHIEFDQPVVSKKNGYNSWSSRENDSSVSIKSIQSEADRPQVGSSSYVDLVDRYCFYESSPHSNFYTGYSTSPSTPFIRG</sequence>
<evidence type="ECO:0000313" key="4">
    <source>
        <dbReference type="Proteomes" id="UP000193648"/>
    </source>
</evidence>
<dbReference type="GO" id="GO:2001069">
    <property type="term" value="F:glycogen binding"/>
    <property type="evidence" value="ECO:0007669"/>
    <property type="project" value="TreeGrafter"/>
</dbReference>
<dbReference type="PANTHER" id="PTHR12307:SF36">
    <property type="entry name" value="GLYCOGEN-BINDING SUBUNIT 76A"/>
    <property type="match status" value="1"/>
</dbReference>
<dbReference type="Gene3D" id="2.60.40.2440">
    <property type="entry name" value="Carbohydrate binding type-21 domain"/>
    <property type="match status" value="1"/>
</dbReference>
<feature type="domain" description="CBM21" evidence="2">
    <location>
        <begin position="242"/>
        <end position="352"/>
    </location>
</feature>
<dbReference type="Pfam" id="PF03370">
    <property type="entry name" value="CBM_21"/>
    <property type="match status" value="1"/>
</dbReference>
<dbReference type="PANTHER" id="PTHR12307">
    <property type="entry name" value="PROTEIN PHOSPHATASE 1 REGULATORY SUBUNIT"/>
    <property type="match status" value="1"/>
</dbReference>
<dbReference type="STRING" id="64571.A0A1Y2GS62"/>
<keyword evidence="4" id="KW-1185">Reference proteome</keyword>
<dbReference type="GO" id="GO:0005979">
    <property type="term" value="P:regulation of glycogen biosynthetic process"/>
    <property type="evidence" value="ECO:0007669"/>
    <property type="project" value="TreeGrafter"/>
</dbReference>
<feature type="compositionally biased region" description="Polar residues" evidence="1">
    <location>
        <begin position="70"/>
        <end position="95"/>
    </location>
</feature>
<proteinExistence type="predicted"/>
<reference evidence="3 4" key="1">
    <citation type="submission" date="2016-07" db="EMBL/GenBank/DDBJ databases">
        <title>Pervasive Adenine N6-methylation of Active Genes in Fungi.</title>
        <authorList>
            <consortium name="DOE Joint Genome Institute"/>
            <person name="Mondo S.J."/>
            <person name="Dannebaum R.O."/>
            <person name="Kuo R.C."/>
            <person name="Labutti K."/>
            <person name="Haridas S."/>
            <person name="Kuo A."/>
            <person name="Salamov A."/>
            <person name="Ahrendt S.R."/>
            <person name="Lipzen A."/>
            <person name="Sullivan W."/>
            <person name="Andreopoulos W.B."/>
            <person name="Clum A."/>
            <person name="Lindquist E."/>
            <person name="Daum C."/>
            <person name="Ramamoorthy G.K."/>
            <person name="Gryganskyi A."/>
            <person name="Culley D."/>
            <person name="Magnuson J.K."/>
            <person name="James T.Y."/>
            <person name="O'Malley M.A."/>
            <person name="Stajich J.E."/>
            <person name="Spatafora J.W."/>
            <person name="Visel A."/>
            <person name="Grigoriev I.V."/>
        </authorList>
    </citation>
    <scope>NUCLEOTIDE SEQUENCE [LARGE SCALE GENOMIC DNA]</scope>
    <source>
        <strain evidence="3 4">NRRL 3116</strain>
    </source>
</reference>
<feature type="region of interest" description="Disordered" evidence="1">
    <location>
        <begin position="62"/>
        <end position="135"/>
    </location>
</feature>
<dbReference type="InParanoid" id="A0A1Y2GS62"/>